<sequence>MDKRPLIVHLVYRLDFGGLETLLVECVNNLPADRYRHAVVCLTDYTTFAKKIRDRNVALYSLHKPPGLGLKTHFKLWRLLRKLKPAILHTYNLAAIEYAFTATLAGVPVRIHAEHGRDASDPEGKNPRHNLLRRLLVPFIDRYIPVSADLGHWLHFTVGIPAAKIQLIHNGVNTDKFYPGAKREERDQRPHPVPFGDDCFVIGTVGRIQDVKDHIGLVDAFIVMRQLSPESSSLRLAIIGDGPLMPALRKKLADAGLEDAVWLPGARTDIADIMRGFDLFVLPSLAEGTPVTVLEAMACGLPVVASRVGGLPEVVEDNVNGMLVPPADPAALAAAMLAYQGNAEQASAAGIAARQRIERQYSVQAMLGAYSGLYDALLADKTTIREPFESCAE</sequence>
<dbReference type="OrthoDB" id="9813211at2"/>
<dbReference type="NCBIfam" id="TIGR03088">
    <property type="entry name" value="stp2"/>
    <property type="match status" value="1"/>
</dbReference>
<reference evidence="2 3" key="1">
    <citation type="submission" date="2019-03" db="EMBL/GenBank/DDBJ databases">
        <title>Genomic Encyclopedia of Type Strains, Phase IV (KMG-IV): sequencing the most valuable type-strain genomes for metagenomic binning, comparative biology and taxonomic classification.</title>
        <authorList>
            <person name="Goeker M."/>
        </authorList>
    </citation>
    <scope>NUCLEOTIDE SEQUENCE [LARGE SCALE GENOMIC DNA]</scope>
    <source>
        <strain evidence="2 3">DSM 7445</strain>
    </source>
</reference>
<dbReference type="Pfam" id="PF13692">
    <property type="entry name" value="Glyco_trans_1_4"/>
    <property type="match status" value="1"/>
</dbReference>
<dbReference type="SUPFAM" id="SSF53756">
    <property type="entry name" value="UDP-Glycosyltransferase/glycogen phosphorylase"/>
    <property type="match status" value="1"/>
</dbReference>
<dbReference type="PANTHER" id="PTHR12526:SF630">
    <property type="entry name" value="GLYCOSYLTRANSFERASE"/>
    <property type="match status" value="1"/>
</dbReference>
<protein>
    <submittedName>
        <fullName evidence="2">Sugar transferase (PEP-CTERM/EpsH1 system associated)</fullName>
    </submittedName>
</protein>
<evidence type="ECO:0000259" key="1">
    <source>
        <dbReference type="Pfam" id="PF13439"/>
    </source>
</evidence>
<gene>
    <name evidence="2" type="ORF">EDC30_102305</name>
</gene>
<keyword evidence="3" id="KW-1185">Reference proteome</keyword>
<accession>A0A4R3HYY3</accession>
<organism evidence="2 3">
    <name type="scientific">Paucimonas lemoignei</name>
    <name type="common">Pseudomonas lemoignei</name>
    <dbReference type="NCBI Taxonomy" id="29443"/>
    <lineage>
        <taxon>Bacteria</taxon>
        <taxon>Pseudomonadati</taxon>
        <taxon>Pseudomonadota</taxon>
        <taxon>Betaproteobacteria</taxon>
        <taxon>Burkholderiales</taxon>
        <taxon>Burkholderiaceae</taxon>
        <taxon>Paucimonas</taxon>
    </lineage>
</organism>
<dbReference type="Gene3D" id="3.40.50.2000">
    <property type="entry name" value="Glycogen Phosphorylase B"/>
    <property type="match status" value="2"/>
</dbReference>
<dbReference type="EMBL" id="SLZQ01000002">
    <property type="protein sequence ID" value="TCS38566.1"/>
    <property type="molecule type" value="Genomic_DNA"/>
</dbReference>
<dbReference type="Pfam" id="PF13439">
    <property type="entry name" value="Glyco_transf_4"/>
    <property type="match status" value="1"/>
</dbReference>
<dbReference type="InterPro" id="IPR028098">
    <property type="entry name" value="Glyco_trans_4-like_N"/>
</dbReference>
<dbReference type="Proteomes" id="UP000295382">
    <property type="component" value="Unassembled WGS sequence"/>
</dbReference>
<evidence type="ECO:0000313" key="3">
    <source>
        <dbReference type="Proteomes" id="UP000295382"/>
    </source>
</evidence>
<proteinExistence type="predicted"/>
<feature type="domain" description="Glycosyltransferase subfamily 4-like N-terminal" evidence="1">
    <location>
        <begin position="16"/>
        <end position="176"/>
    </location>
</feature>
<name>A0A4R3HYY3_PAULE</name>
<evidence type="ECO:0000313" key="2">
    <source>
        <dbReference type="EMBL" id="TCS38566.1"/>
    </source>
</evidence>
<comment type="caution">
    <text evidence="2">The sequence shown here is derived from an EMBL/GenBank/DDBJ whole genome shotgun (WGS) entry which is preliminary data.</text>
</comment>
<dbReference type="RefSeq" id="WP_132257634.1">
    <property type="nucleotide sequence ID" value="NZ_SLZQ01000002.1"/>
</dbReference>
<dbReference type="AlphaFoldDB" id="A0A4R3HYY3"/>
<dbReference type="PANTHER" id="PTHR12526">
    <property type="entry name" value="GLYCOSYLTRANSFERASE"/>
    <property type="match status" value="1"/>
</dbReference>
<dbReference type="InterPro" id="IPR017522">
    <property type="entry name" value="Sugar_tfrase_PEP-CTERM_Stp2"/>
</dbReference>
<keyword evidence="2" id="KW-0808">Transferase</keyword>
<dbReference type="GO" id="GO:0016757">
    <property type="term" value="F:glycosyltransferase activity"/>
    <property type="evidence" value="ECO:0007669"/>
    <property type="project" value="UniProtKB-ARBA"/>
</dbReference>